<dbReference type="PROSITE" id="PS01129">
    <property type="entry name" value="PSI_RLU"/>
    <property type="match status" value="1"/>
</dbReference>
<evidence type="ECO:0000256" key="6">
    <source>
        <dbReference type="RuleBase" id="RU362028"/>
    </source>
</evidence>
<dbReference type="Pfam" id="PF01479">
    <property type="entry name" value="S4"/>
    <property type="match status" value="1"/>
</dbReference>
<gene>
    <name evidence="8" type="primary">rluD</name>
    <name evidence="8" type="ORF">MCORR_v1c05770</name>
</gene>
<evidence type="ECO:0000313" key="8">
    <source>
        <dbReference type="EMBL" id="PPE06272.1"/>
    </source>
</evidence>
<comment type="caution">
    <text evidence="8">The sequence shown here is derived from an EMBL/GenBank/DDBJ whole genome shotgun (WGS) entry which is preliminary data.</text>
</comment>
<feature type="active site" evidence="4">
    <location>
        <position position="139"/>
    </location>
</feature>
<dbReference type="PANTHER" id="PTHR21600:SF35">
    <property type="entry name" value="PSEUDOURIDINE SYNTHASE"/>
    <property type="match status" value="1"/>
</dbReference>
<evidence type="ECO:0000313" key="9">
    <source>
        <dbReference type="Proteomes" id="UP000239785"/>
    </source>
</evidence>
<dbReference type="GO" id="GO:0120159">
    <property type="term" value="F:rRNA pseudouridine synthase activity"/>
    <property type="evidence" value="ECO:0007669"/>
    <property type="project" value="UniProtKB-ARBA"/>
</dbReference>
<evidence type="ECO:0000256" key="1">
    <source>
        <dbReference type="ARBA" id="ARBA00000073"/>
    </source>
</evidence>
<dbReference type="GO" id="GO:0003723">
    <property type="term" value="F:RNA binding"/>
    <property type="evidence" value="ECO:0007669"/>
    <property type="project" value="UniProtKB-KW"/>
</dbReference>
<comment type="function">
    <text evidence="6">Responsible for synthesis of pseudouridine from uracil.</text>
</comment>
<dbReference type="AlphaFoldDB" id="A0A2S5RGD1"/>
<dbReference type="SUPFAM" id="SSF55174">
    <property type="entry name" value="Alpha-L RNA-binding motif"/>
    <property type="match status" value="1"/>
</dbReference>
<evidence type="ECO:0000256" key="3">
    <source>
        <dbReference type="ARBA" id="ARBA00023235"/>
    </source>
</evidence>
<dbReference type="CDD" id="cd02869">
    <property type="entry name" value="PseudoU_synth_RluA_like"/>
    <property type="match status" value="1"/>
</dbReference>
<comment type="similarity">
    <text evidence="2 6">Belongs to the pseudouridine synthase RluA family.</text>
</comment>
<protein>
    <recommendedName>
        <fullName evidence="6">Pseudouridine synthase</fullName>
        <ecNumber evidence="6">5.4.99.-</ecNumber>
    </recommendedName>
</protein>
<evidence type="ECO:0000256" key="4">
    <source>
        <dbReference type="PIRSR" id="PIRSR606225-1"/>
    </source>
</evidence>
<dbReference type="InterPro" id="IPR006145">
    <property type="entry name" value="PsdUridine_synth_RsuA/RluA"/>
</dbReference>
<dbReference type="PANTHER" id="PTHR21600">
    <property type="entry name" value="MITOCHONDRIAL RNA PSEUDOURIDINE SYNTHASE"/>
    <property type="match status" value="1"/>
</dbReference>
<keyword evidence="3 6" id="KW-0413">Isomerase</keyword>
<proteinExistence type="inferred from homology"/>
<evidence type="ECO:0000256" key="5">
    <source>
        <dbReference type="PROSITE-ProRule" id="PRU00182"/>
    </source>
</evidence>
<dbReference type="Gene3D" id="3.30.2350.10">
    <property type="entry name" value="Pseudouridine synthase"/>
    <property type="match status" value="1"/>
</dbReference>
<dbReference type="InterPro" id="IPR006225">
    <property type="entry name" value="PsdUridine_synth_RluC/D"/>
</dbReference>
<accession>A0A2S5RGD1</accession>
<dbReference type="EMBL" id="PHNF01000002">
    <property type="protein sequence ID" value="PPE06272.1"/>
    <property type="molecule type" value="Genomic_DNA"/>
</dbReference>
<dbReference type="PROSITE" id="PS50889">
    <property type="entry name" value="S4"/>
    <property type="match status" value="1"/>
</dbReference>
<dbReference type="InterPro" id="IPR050188">
    <property type="entry name" value="RluA_PseudoU_synthase"/>
</dbReference>
<reference evidence="8 9" key="1">
    <citation type="submission" date="2017-11" db="EMBL/GenBank/DDBJ databases">
        <title>Genome sequence of Mesoplasma corruscae ELCA-2 (ATCC 49579).</title>
        <authorList>
            <person name="Lo W.-S."/>
            <person name="Kuo C.-H."/>
        </authorList>
    </citation>
    <scope>NUCLEOTIDE SEQUENCE [LARGE SCALE GENOMIC DNA]</scope>
    <source>
        <strain evidence="8 9">ELCA-2</strain>
    </source>
</reference>
<dbReference type="Proteomes" id="UP000239785">
    <property type="component" value="Unassembled WGS sequence"/>
</dbReference>
<dbReference type="OrthoDB" id="9807829at2"/>
<dbReference type="InterPro" id="IPR006224">
    <property type="entry name" value="PsdUridine_synth_RluA-like_CS"/>
</dbReference>
<feature type="domain" description="RNA-binding S4" evidence="7">
    <location>
        <begin position="11"/>
        <end position="74"/>
    </location>
</feature>
<dbReference type="EC" id="5.4.99.-" evidence="6"/>
<name>A0A2S5RGD1_9MOLU</name>
<dbReference type="Gene3D" id="3.10.290.10">
    <property type="entry name" value="RNA-binding S4 domain"/>
    <property type="match status" value="1"/>
</dbReference>
<dbReference type="NCBIfam" id="TIGR00005">
    <property type="entry name" value="rluA_subfam"/>
    <property type="match status" value="1"/>
</dbReference>
<comment type="catalytic activity">
    <reaction evidence="1 6">
        <text>a uridine in RNA = a pseudouridine in RNA</text>
        <dbReference type="Rhea" id="RHEA:48348"/>
        <dbReference type="Rhea" id="RHEA-COMP:12068"/>
        <dbReference type="Rhea" id="RHEA-COMP:12069"/>
        <dbReference type="ChEBI" id="CHEBI:65314"/>
        <dbReference type="ChEBI" id="CHEBI:65315"/>
    </reaction>
</comment>
<evidence type="ECO:0000256" key="2">
    <source>
        <dbReference type="ARBA" id="ARBA00010876"/>
    </source>
</evidence>
<dbReference type="InterPro" id="IPR020103">
    <property type="entry name" value="PsdUridine_synth_cat_dom_sf"/>
</dbReference>
<dbReference type="SUPFAM" id="SSF55120">
    <property type="entry name" value="Pseudouridine synthase"/>
    <property type="match status" value="1"/>
</dbReference>
<keyword evidence="9" id="KW-1185">Reference proteome</keyword>
<organism evidence="8 9">
    <name type="scientific">Mesoplasma corruscae</name>
    <dbReference type="NCBI Taxonomy" id="216874"/>
    <lineage>
        <taxon>Bacteria</taxon>
        <taxon>Bacillati</taxon>
        <taxon>Mycoplasmatota</taxon>
        <taxon>Mollicutes</taxon>
        <taxon>Entomoplasmatales</taxon>
        <taxon>Entomoplasmataceae</taxon>
        <taxon>Mesoplasma</taxon>
    </lineage>
</organism>
<dbReference type="InterPro" id="IPR002942">
    <property type="entry name" value="S4_RNA-bd"/>
</dbReference>
<dbReference type="CDD" id="cd00165">
    <property type="entry name" value="S4"/>
    <property type="match status" value="1"/>
</dbReference>
<dbReference type="Pfam" id="PF00849">
    <property type="entry name" value="PseudoU_synth_2"/>
    <property type="match status" value="1"/>
</dbReference>
<evidence type="ECO:0000259" key="7">
    <source>
        <dbReference type="SMART" id="SM00363"/>
    </source>
</evidence>
<dbReference type="GO" id="GO:0000455">
    <property type="term" value="P:enzyme-directed rRNA pseudouridine synthesis"/>
    <property type="evidence" value="ECO:0007669"/>
    <property type="project" value="UniProtKB-ARBA"/>
</dbReference>
<dbReference type="SMART" id="SM00363">
    <property type="entry name" value="S4"/>
    <property type="match status" value="1"/>
</dbReference>
<dbReference type="RefSeq" id="WP_104208109.1">
    <property type="nucleotide sequence ID" value="NZ_PHNF01000002.1"/>
</dbReference>
<dbReference type="InterPro" id="IPR036986">
    <property type="entry name" value="S4_RNA-bd_sf"/>
</dbReference>
<sequence length="309" mass="35799">MTKILINEFKNRLDKFLVEELNKDQEYSRSYIQKLIKDGNILVNGEMQTKSNTNLQVSDKVEINFPEIKKSELKGEKIDLNIVYEDEHLLVINKANNMVVHPGAGNPDGTLVNALLGREEINLSNIGGVERPGIVHRLDKQTTGLVIVAKNDKTHQELSNQLKDHKVYKEYIALVWGNIEEEKGVIDAPIGRHQNDRKKMMVTNKNSKYAKTNFEVLERFENTTLVKCWIETGRTHQIRVHFNFIKFPIVNDPIYGRLSDKTDEFGQMLHAYKLQFIHPIKKEMVKLKTELPKEFLDRIKKEGGAKHEW</sequence>
<keyword evidence="5" id="KW-0694">RNA-binding</keyword>